<name>A0AAW2J0J8_SESRA</name>
<dbReference type="GO" id="GO:0003824">
    <property type="term" value="F:catalytic activity"/>
    <property type="evidence" value="ECO:0007669"/>
    <property type="project" value="InterPro"/>
</dbReference>
<feature type="domain" description="Endonuclease/exonuclease/phosphatase" evidence="1">
    <location>
        <begin position="5"/>
        <end position="227"/>
    </location>
</feature>
<reference evidence="2" key="2">
    <citation type="journal article" date="2024" name="Plant">
        <title>Genomic evolution and insights into agronomic trait innovations of Sesamum species.</title>
        <authorList>
            <person name="Miao H."/>
            <person name="Wang L."/>
            <person name="Qu L."/>
            <person name="Liu H."/>
            <person name="Sun Y."/>
            <person name="Le M."/>
            <person name="Wang Q."/>
            <person name="Wei S."/>
            <person name="Zheng Y."/>
            <person name="Lin W."/>
            <person name="Duan Y."/>
            <person name="Cao H."/>
            <person name="Xiong S."/>
            <person name="Wang X."/>
            <person name="Wei L."/>
            <person name="Li C."/>
            <person name="Ma Q."/>
            <person name="Ju M."/>
            <person name="Zhao R."/>
            <person name="Li G."/>
            <person name="Mu C."/>
            <person name="Tian Q."/>
            <person name="Mei H."/>
            <person name="Zhang T."/>
            <person name="Gao T."/>
            <person name="Zhang H."/>
        </authorList>
    </citation>
    <scope>NUCLEOTIDE SEQUENCE</scope>
    <source>
        <strain evidence="2">G02</strain>
    </source>
</reference>
<proteinExistence type="predicted"/>
<dbReference type="InterPro" id="IPR005135">
    <property type="entry name" value="Endo/exonuclease/phosphatase"/>
</dbReference>
<dbReference type="PANTHER" id="PTHR33710">
    <property type="entry name" value="BNAC02G09200D PROTEIN"/>
    <property type="match status" value="1"/>
</dbReference>
<dbReference type="Gene3D" id="3.60.10.10">
    <property type="entry name" value="Endonuclease/exonuclease/phosphatase"/>
    <property type="match status" value="1"/>
</dbReference>
<evidence type="ECO:0000259" key="1">
    <source>
        <dbReference type="Pfam" id="PF03372"/>
    </source>
</evidence>
<dbReference type="AlphaFoldDB" id="A0AAW2J0J8"/>
<sequence>MIIVASWNVRGLNAIGHQHAVGQFVREKGVQFLGLLETRVRVGNVQSVRSRLLPGWSWFDDYSGPGGRIWLAWNAMEIGVVLRVEAQLIHCALLNKRTSTKCLISVVYGDCEAVRRRPLWESLLSISEDSVDDPWCVLGDFNAIVDPSESCGRVVEPTSAMAEFSDFITDAALVHLPFQGCPYTWHNCSEGIRSLWRRLDRVLVNEAWLLKWPRTSYLSALPSTSDHSPIVLRSDECRPIKGIFRFDNFLTKTGFP</sequence>
<organism evidence="2">
    <name type="scientific">Sesamum radiatum</name>
    <name type="common">Black benniseed</name>
    <dbReference type="NCBI Taxonomy" id="300843"/>
    <lineage>
        <taxon>Eukaryota</taxon>
        <taxon>Viridiplantae</taxon>
        <taxon>Streptophyta</taxon>
        <taxon>Embryophyta</taxon>
        <taxon>Tracheophyta</taxon>
        <taxon>Spermatophyta</taxon>
        <taxon>Magnoliopsida</taxon>
        <taxon>eudicotyledons</taxon>
        <taxon>Gunneridae</taxon>
        <taxon>Pentapetalae</taxon>
        <taxon>asterids</taxon>
        <taxon>lamiids</taxon>
        <taxon>Lamiales</taxon>
        <taxon>Pedaliaceae</taxon>
        <taxon>Sesamum</taxon>
    </lineage>
</organism>
<dbReference type="SUPFAM" id="SSF56219">
    <property type="entry name" value="DNase I-like"/>
    <property type="match status" value="1"/>
</dbReference>
<dbReference type="Pfam" id="PF03372">
    <property type="entry name" value="Exo_endo_phos"/>
    <property type="match status" value="1"/>
</dbReference>
<protein>
    <recommendedName>
        <fullName evidence="1">Endonuclease/exonuclease/phosphatase domain-containing protein</fullName>
    </recommendedName>
</protein>
<comment type="caution">
    <text evidence="2">The sequence shown here is derived from an EMBL/GenBank/DDBJ whole genome shotgun (WGS) entry which is preliminary data.</text>
</comment>
<accession>A0AAW2J0J8</accession>
<dbReference type="InterPro" id="IPR036691">
    <property type="entry name" value="Endo/exonu/phosph_ase_sf"/>
</dbReference>
<evidence type="ECO:0000313" key="2">
    <source>
        <dbReference type="EMBL" id="KAL0288054.1"/>
    </source>
</evidence>
<gene>
    <name evidence="2" type="ORF">Sradi_7109900</name>
</gene>
<reference evidence="2" key="1">
    <citation type="submission" date="2020-06" db="EMBL/GenBank/DDBJ databases">
        <authorList>
            <person name="Li T."/>
            <person name="Hu X."/>
            <person name="Zhang T."/>
            <person name="Song X."/>
            <person name="Zhang H."/>
            <person name="Dai N."/>
            <person name="Sheng W."/>
            <person name="Hou X."/>
            <person name="Wei L."/>
        </authorList>
    </citation>
    <scope>NUCLEOTIDE SEQUENCE</scope>
    <source>
        <strain evidence="2">G02</strain>
        <tissue evidence="2">Leaf</tissue>
    </source>
</reference>
<dbReference type="EMBL" id="JACGWJ010000816">
    <property type="protein sequence ID" value="KAL0288054.1"/>
    <property type="molecule type" value="Genomic_DNA"/>
</dbReference>
<dbReference type="PANTHER" id="PTHR33710:SF71">
    <property type="entry name" value="ENDONUCLEASE_EXONUCLEASE_PHOSPHATASE DOMAIN-CONTAINING PROTEIN"/>
    <property type="match status" value="1"/>
</dbReference>